<dbReference type="InterPro" id="IPR002347">
    <property type="entry name" value="SDR_fam"/>
</dbReference>
<comment type="similarity">
    <text evidence="4">Belongs to the short-chain dehydrogenases/reductases (SDR) family. 17-beta-HSD 3 subfamily.</text>
</comment>
<organism evidence="5">
    <name type="scientific">Scylla olivacea</name>
    <name type="common">Orange mud crab</name>
    <name type="synonym">Cancer olivacea</name>
    <dbReference type="NCBI Taxonomy" id="85551"/>
    <lineage>
        <taxon>Eukaryota</taxon>
        <taxon>Metazoa</taxon>
        <taxon>Ecdysozoa</taxon>
        <taxon>Arthropoda</taxon>
        <taxon>Crustacea</taxon>
        <taxon>Multicrustacea</taxon>
        <taxon>Malacostraca</taxon>
        <taxon>Eumalacostraca</taxon>
        <taxon>Eucarida</taxon>
        <taxon>Decapoda</taxon>
        <taxon>Pleocyemata</taxon>
        <taxon>Brachyura</taxon>
        <taxon>Eubrachyura</taxon>
        <taxon>Portunoidea</taxon>
        <taxon>Portunidae</taxon>
        <taxon>Portuninae</taxon>
        <taxon>Scylla</taxon>
    </lineage>
</organism>
<proteinExistence type="inferred from homology"/>
<dbReference type="InterPro" id="IPR052149">
    <property type="entry name" value="17-beta-HSD3-like"/>
</dbReference>
<name>A0A0P4VWG9_SCYOL</name>
<evidence type="ECO:0000256" key="1">
    <source>
        <dbReference type="ARBA" id="ARBA00004173"/>
    </source>
</evidence>
<dbReference type="AlphaFoldDB" id="A0A0P4VWG9"/>
<dbReference type="PANTHER" id="PTHR44889:SF1">
    <property type="entry name" value="INACTIVE HYDROXYSTEROID DEHYDROGENASE-LIKE PROTEIN 1"/>
    <property type="match status" value="1"/>
</dbReference>
<reference evidence="5" key="1">
    <citation type="submission" date="2015-09" db="EMBL/GenBank/DDBJ databases">
        <title>Scylla olivacea transcriptome.</title>
        <authorList>
            <person name="Ikhwanuddin M."/>
        </authorList>
    </citation>
    <scope>NUCLEOTIDE SEQUENCE</scope>
</reference>
<evidence type="ECO:0000313" key="5">
    <source>
        <dbReference type="EMBL" id="JAI58140.1"/>
    </source>
</evidence>
<evidence type="ECO:0000256" key="2">
    <source>
        <dbReference type="ARBA" id="ARBA00022857"/>
    </source>
</evidence>
<dbReference type="PANTHER" id="PTHR44889">
    <property type="entry name" value="INACTIVE HYDROXYSTEROID DEHYDROGENASE-LIKE PROTEIN 1"/>
    <property type="match status" value="1"/>
</dbReference>
<dbReference type="InterPro" id="IPR036291">
    <property type="entry name" value="NAD(P)-bd_dom_sf"/>
</dbReference>
<keyword evidence="3" id="KW-0496">Mitochondrion</keyword>
<keyword evidence="2" id="KW-0521">NADP</keyword>
<dbReference type="PRINTS" id="PR00080">
    <property type="entry name" value="SDRFAMILY"/>
</dbReference>
<accession>A0A0P4VWG9</accession>
<protein>
    <submittedName>
        <fullName evidence="5">Uncharacterized protein</fullName>
    </submittedName>
</protein>
<sequence>MNLVLVSRTMEKLHKVSAEIVREFGVQTEVIQADFSAGRPIYEDIAKGLQGKEIGILVNNVGVLLSEPQEFGDVSEKDIWSHVNVNVASVPAMTKLVLPGMLRRGRGAIVNVSSISSLFPIPMIGIYSATKVCP</sequence>
<dbReference type="GO" id="GO:0005739">
    <property type="term" value="C:mitochondrion"/>
    <property type="evidence" value="ECO:0007669"/>
    <property type="project" value="UniProtKB-SubCell"/>
</dbReference>
<dbReference type="PRINTS" id="PR00081">
    <property type="entry name" value="GDHRDH"/>
</dbReference>
<dbReference type="SUPFAM" id="SSF51735">
    <property type="entry name" value="NAD(P)-binding Rossmann-fold domains"/>
    <property type="match status" value="1"/>
</dbReference>
<dbReference type="Gene3D" id="3.40.50.720">
    <property type="entry name" value="NAD(P)-binding Rossmann-like Domain"/>
    <property type="match status" value="1"/>
</dbReference>
<evidence type="ECO:0000256" key="4">
    <source>
        <dbReference type="ARBA" id="ARBA00038261"/>
    </source>
</evidence>
<evidence type="ECO:0000256" key="3">
    <source>
        <dbReference type="ARBA" id="ARBA00023128"/>
    </source>
</evidence>
<comment type="subcellular location">
    <subcellularLocation>
        <location evidence="1">Mitochondrion</location>
    </subcellularLocation>
</comment>
<dbReference type="EMBL" id="GDRN01103078">
    <property type="protein sequence ID" value="JAI58140.1"/>
    <property type="molecule type" value="Transcribed_RNA"/>
</dbReference>
<dbReference type="Pfam" id="PF00106">
    <property type="entry name" value="adh_short"/>
    <property type="match status" value="1"/>
</dbReference>